<comment type="caution">
    <text evidence="1">The sequence shown here is derived from an EMBL/GenBank/DDBJ whole genome shotgun (WGS) entry which is preliminary data.</text>
</comment>
<organism evidence="1 2">
    <name type="scientific">Candidatus Opimibacter skivensis</name>
    <dbReference type="NCBI Taxonomy" id="2982028"/>
    <lineage>
        <taxon>Bacteria</taxon>
        <taxon>Pseudomonadati</taxon>
        <taxon>Bacteroidota</taxon>
        <taxon>Saprospiria</taxon>
        <taxon>Saprospirales</taxon>
        <taxon>Saprospiraceae</taxon>
        <taxon>Candidatus Opimibacter</taxon>
    </lineage>
</organism>
<accession>A0A9D7XSN3</accession>
<reference evidence="1 2" key="1">
    <citation type="submission" date="2020-10" db="EMBL/GenBank/DDBJ databases">
        <title>Connecting structure to function with the recovery of over 1000 high-quality activated sludge metagenome-assembled genomes encoding full-length rRNA genes using long-read sequencing.</title>
        <authorList>
            <person name="Singleton C.M."/>
            <person name="Petriglieri F."/>
            <person name="Kristensen J.M."/>
            <person name="Kirkegaard R.H."/>
            <person name="Michaelsen T.Y."/>
            <person name="Andersen M.H."/>
            <person name="Karst S.M."/>
            <person name="Dueholm M.S."/>
            <person name="Nielsen P.H."/>
            <person name="Albertsen M."/>
        </authorList>
    </citation>
    <scope>NUCLEOTIDE SEQUENCE [LARGE SCALE GENOMIC DNA]</scope>
    <source>
        <strain evidence="1">Ribe_18-Q3-R11-54_MAXAC.273</strain>
    </source>
</reference>
<dbReference type="Proteomes" id="UP000808337">
    <property type="component" value="Unassembled WGS sequence"/>
</dbReference>
<gene>
    <name evidence="1" type="ORF">IPP15_09845</name>
</gene>
<dbReference type="EMBL" id="JADKGY010000006">
    <property type="protein sequence ID" value="MBK9982708.1"/>
    <property type="molecule type" value="Genomic_DNA"/>
</dbReference>
<evidence type="ECO:0000313" key="1">
    <source>
        <dbReference type="EMBL" id="MBK9982708.1"/>
    </source>
</evidence>
<proteinExistence type="predicted"/>
<dbReference type="AlphaFoldDB" id="A0A9D7XSN3"/>
<evidence type="ECO:0008006" key="3">
    <source>
        <dbReference type="Google" id="ProtNLM"/>
    </source>
</evidence>
<sequence>MFDVGTGDEGISSVDPAGVALAAIKELIHIVEMQNVKIETLQKKVIELENR</sequence>
<name>A0A9D7XSN3_9BACT</name>
<protein>
    <recommendedName>
        <fullName evidence="3">Peptidase S74 domain-containing protein</fullName>
    </recommendedName>
</protein>
<evidence type="ECO:0000313" key="2">
    <source>
        <dbReference type="Proteomes" id="UP000808337"/>
    </source>
</evidence>